<dbReference type="AlphaFoldDB" id="A0A817YL43"/>
<sequence>MQNHEKVVAMDTPYMPVSQLLSLNDDPEIRRTRKILLVILGVLFVLAVLGTIGSIAGNGVTNNFGYSSRGVQIGRSLISVVFLTFGYLVAHRYSKIGLLVFAWLNIIGLVISGIVVMLLFVLGLVSLTNPSSVNNTQAYGILIGESIVFFVVIVIIIAAFILQIVIVKFAFKLARLIEANKSSFRQQI</sequence>
<organism evidence="2 3">
    <name type="scientific">Rotaria socialis</name>
    <dbReference type="NCBI Taxonomy" id="392032"/>
    <lineage>
        <taxon>Eukaryota</taxon>
        <taxon>Metazoa</taxon>
        <taxon>Spiralia</taxon>
        <taxon>Gnathifera</taxon>
        <taxon>Rotifera</taxon>
        <taxon>Eurotatoria</taxon>
        <taxon>Bdelloidea</taxon>
        <taxon>Philodinida</taxon>
        <taxon>Philodinidae</taxon>
        <taxon>Rotaria</taxon>
    </lineage>
</organism>
<evidence type="ECO:0000256" key="1">
    <source>
        <dbReference type="SAM" id="Phobius"/>
    </source>
</evidence>
<feature type="transmembrane region" description="Helical" evidence="1">
    <location>
        <begin position="147"/>
        <end position="171"/>
    </location>
</feature>
<reference evidence="2" key="1">
    <citation type="submission" date="2021-02" db="EMBL/GenBank/DDBJ databases">
        <authorList>
            <person name="Nowell W R."/>
        </authorList>
    </citation>
    <scope>NUCLEOTIDE SEQUENCE</scope>
</reference>
<feature type="transmembrane region" description="Helical" evidence="1">
    <location>
        <begin position="35"/>
        <end position="60"/>
    </location>
</feature>
<name>A0A817YL43_9BILA</name>
<keyword evidence="1" id="KW-0472">Membrane</keyword>
<accession>A0A817YL43</accession>
<evidence type="ECO:0000313" key="2">
    <source>
        <dbReference type="EMBL" id="CAF3379964.1"/>
    </source>
</evidence>
<feature type="transmembrane region" description="Helical" evidence="1">
    <location>
        <begin position="102"/>
        <end position="127"/>
    </location>
</feature>
<keyword evidence="1" id="KW-0812">Transmembrane</keyword>
<dbReference type="EMBL" id="CAJNYT010000866">
    <property type="protein sequence ID" value="CAF3379964.1"/>
    <property type="molecule type" value="Genomic_DNA"/>
</dbReference>
<proteinExistence type="predicted"/>
<feature type="transmembrane region" description="Helical" evidence="1">
    <location>
        <begin position="72"/>
        <end position="90"/>
    </location>
</feature>
<keyword evidence="1" id="KW-1133">Transmembrane helix</keyword>
<dbReference type="Proteomes" id="UP000663872">
    <property type="component" value="Unassembled WGS sequence"/>
</dbReference>
<protein>
    <submittedName>
        <fullName evidence="2">Uncharacterized protein</fullName>
    </submittedName>
</protein>
<gene>
    <name evidence="2" type="ORF">GRG538_LOCUS8102</name>
</gene>
<evidence type="ECO:0000313" key="3">
    <source>
        <dbReference type="Proteomes" id="UP000663872"/>
    </source>
</evidence>
<comment type="caution">
    <text evidence="2">The sequence shown here is derived from an EMBL/GenBank/DDBJ whole genome shotgun (WGS) entry which is preliminary data.</text>
</comment>